<dbReference type="Pfam" id="PF06108">
    <property type="entry name" value="DUF952"/>
    <property type="match status" value="1"/>
</dbReference>
<dbReference type="Gene3D" id="3.20.170.20">
    <property type="entry name" value="Protein of unknown function DUF952"/>
    <property type="match status" value="1"/>
</dbReference>
<reference evidence="1 2" key="1">
    <citation type="journal article" date="2015" name="Genome Announc.">
        <title>Draft Genome Sequence and Gene Annotation of the Entomopathogenic Fungus Verticillium hemipterigenum.</title>
        <authorList>
            <person name="Horn F."/>
            <person name="Habel A."/>
            <person name="Scharf D.H."/>
            <person name="Dworschak J."/>
            <person name="Brakhage A.A."/>
            <person name="Guthke R."/>
            <person name="Hertweck C."/>
            <person name="Linde J."/>
        </authorList>
    </citation>
    <scope>NUCLEOTIDE SEQUENCE [LARGE SCALE GENOMIC DNA]</scope>
</reference>
<gene>
    <name evidence="1" type="ORF">VHEMI08766</name>
</gene>
<dbReference type="OrthoDB" id="3335358at2759"/>
<proteinExistence type="predicted"/>
<dbReference type="PANTHER" id="PTHR34129:SF1">
    <property type="entry name" value="DUF952 DOMAIN-CONTAINING PROTEIN"/>
    <property type="match status" value="1"/>
</dbReference>
<evidence type="ECO:0008006" key="3">
    <source>
        <dbReference type="Google" id="ProtNLM"/>
    </source>
</evidence>
<sequence length="131" mass="14717">MTTYITAQIQAMASPDQPNYIYKISPTPPPEPVPAIYPPSELDEKDGFIHLSTAAQVPRTADLFFAEAPHLWFVKIQVERLVPLHRIEWGPTGCVSLYGEVTASDIVAIESYQRDGEKSWAETLMNGKWLE</sequence>
<accession>A0A0A1T7R4</accession>
<dbReference type="STRING" id="1531966.A0A0A1T7R4"/>
<dbReference type="SUPFAM" id="SSF56399">
    <property type="entry name" value="ADP-ribosylation"/>
    <property type="match status" value="1"/>
</dbReference>
<evidence type="ECO:0000313" key="2">
    <source>
        <dbReference type="Proteomes" id="UP000039046"/>
    </source>
</evidence>
<evidence type="ECO:0000313" key="1">
    <source>
        <dbReference type="EMBL" id="CEJ93156.1"/>
    </source>
</evidence>
<dbReference type="Proteomes" id="UP000039046">
    <property type="component" value="Unassembled WGS sequence"/>
</dbReference>
<dbReference type="AlphaFoldDB" id="A0A0A1T7R4"/>
<dbReference type="PANTHER" id="PTHR34129">
    <property type="entry name" value="BLR1139 PROTEIN"/>
    <property type="match status" value="1"/>
</dbReference>
<organism evidence="1 2">
    <name type="scientific">[Torrubiella] hemipterigena</name>
    <dbReference type="NCBI Taxonomy" id="1531966"/>
    <lineage>
        <taxon>Eukaryota</taxon>
        <taxon>Fungi</taxon>
        <taxon>Dikarya</taxon>
        <taxon>Ascomycota</taxon>
        <taxon>Pezizomycotina</taxon>
        <taxon>Sordariomycetes</taxon>
        <taxon>Hypocreomycetidae</taxon>
        <taxon>Hypocreales</taxon>
        <taxon>Clavicipitaceae</taxon>
        <taxon>Clavicipitaceae incertae sedis</taxon>
        <taxon>'Torrubiella' clade</taxon>
    </lineage>
</organism>
<dbReference type="InterPro" id="IPR009297">
    <property type="entry name" value="DUF952"/>
</dbReference>
<name>A0A0A1T7R4_9HYPO</name>
<dbReference type="EMBL" id="CDHN01000005">
    <property type="protein sequence ID" value="CEJ93156.1"/>
    <property type="molecule type" value="Genomic_DNA"/>
</dbReference>
<dbReference type="HOGENOM" id="CLU_129452_2_0_1"/>
<keyword evidence="2" id="KW-1185">Reference proteome</keyword>
<protein>
    <recommendedName>
        <fullName evidence="3">DUF952 domain protein</fullName>
    </recommendedName>
</protein>